<evidence type="ECO:0000256" key="7">
    <source>
        <dbReference type="ARBA" id="ARBA00023224"/>
    </source>
</evidence>
<dbReference type="PRINTS" id="PR02000">
    <property type="entry name" value="GCR1PLANT"/>
</dbReference>
<feature type="transmembrane region" description="Helical" evidence="8">
    <location>
        <begin position="207"/>
        <end position="227"/>
    </location>
</feature>
<feature type="transmembrane region" description="Helical" evidence="8">
    <location>
        <begin position="158"/>
        <end position="180"/>
    </location>
</feature>
<evidence type="ECO:0000313" key="11">
    <source>
        <dbReference type="EMBL" id="OMJ89142.1"/>
    </source>
</evidence>
<dbReference type="GO" id="GO:0004930">
    <property type="term" value="F:G protein-coupled receptor activity"/>
    <property type="evidence" value="ECO:0007669"/>
    <property type="project" value="UniProtKB-KW"/>
</dbReference>
<evidence type="ECO:0000256" key="8">
    <source>
        <dbReference type="SAM" id="Phobius"/>
    </source>
</evidence>
<feature type="domain" description="G-protein coupled receptors family 2 profile 2" evidence="9">
    <location>
        <begin position="11"/>
        <end position="264"/>
    </location>
</feature>
<dbReference type="PROSITE" id="PS50262">
    <property type="entry name" value="G_PROTEIN_RECEP_F1_2"/>
    <property type="match status" value="1"/>
</dbReference>
<evidence type="ECO:0000256" key="2">
    <source>
        <dbReference type="ARBA" id="ARBA00022692"/>
    </source>
</evidence>
<proteinExistence type="predicted"/>
<dbReference type="GO" id="GO:0005886">
    <property type="term" value="C:plasma membrane"/>
    <property type="evidence" value="ECO:0007669"/>
    <property type="project" value="TreeGrafter"/>
</dbReference>
<dbReference type="Gene3D" id="1.20.1070.10">
    <property type="entry name" value="Rhodopsin 7-helix transmembrane proteins"/>
    <property type="match status" value="1"/>
</dbReference>
<dbReference type="Proteomes" id="UP000187209">
    <property type="component" value="Unassembled WGS sequence"/>
</dbReference>
<evidence type="ECO:0000259" key="10">
    <source>
        <dbReference type="PROSITE" id="PS50262"/>
    </source>
</evidence>
<evidence type="ECO:0000256" key="4">
    <source>
        <dbReference type="ARBA" id="ARBA00023040"/>
    </source>
</evidence>
<dbReference type="PANTHER" id="PTHR23112">
    <property type="entry name" value="G PROTEIN-COUPLED RECEPTOR 157-RELATED"/>
    <property type="match status" value="1"/>
</dbReference>
<feature type="transmembrane region" description="Helical" evidence="8">
    <location>
        <begin position="239"/>
        <end position="262"/>
    </location>
</feature>
<keyword evidence="4" id="KW-0297">G-protein coupled receptor</keyword>
<dbReference type="InterPro" id="IPR022343">
    <property type="entry name" value="GCR1-cAMP_receptor"/>
</dbReference>
<dbReference type="PROSITE" id="PS50261">
    <property type="entry name" value="G_PROTEIN_RECEP_F2_4"/>
    <property type="match status" value="1"/>
</dbReference>
<reference evidence="11 12" key="1">
    <citation type="submission" date="2016-11" db="EMBL/GenBank/DDBJ databases">
        <title>The macronuclear genome of Stentor coeruleus: a giant cell with tiny introns.</title>
        <authorList>
            <person name="Slabodnick M."/>
            <person name="Ruby J.G."/>
            <person name="Reiff S.B."/>
            <person name="Swart E.C."/>
            <person name="Gosai S."/>
            <person name="Prabakaran S."/>
            <person name="Witkowska E."/>
            <person name="Larue G.E."/>
            <person name="Fisher S."/>
            <person name="Freeman R.M."/>
            <person name="Gunawardena J."/>
            <person name="Chu W."/>
            <person name="Stover N.A."/>
            <person name="Gregory B.D."/>
            <person name="Nowacki M."/>
            <person name="Derisi J."/>
            <person name="Roy S.W."/>
            <person name="Marshall W.F."/>
            <person name="Sood P."/>
        </authorList>
    </citation>
    <scope>NUCLEOTIDE SEQUENCE [LARGE SCALE GENOMIC DNA]</scope>
    <source>
        <strain evidence="11">WM001</strain>
    </source>
</reference>
<dbReference type="AlphaFoldDB" id="A0A1R2CJD3"/>
<dbReference type="SUPFAM" id="SSF81321">
    <property type="entry name" value="Family A G protein-coupled receptor-like"/>
    <property type="match status" value="1"/>
</dbReference>
<feature type="transmembrane region" description="Helical" evidence="8">
    <location>
        <begin position="119"/>
        <end position="138"/>
    </location>
</feature>
<sequence>MSVTDDQRKMIYTLNSVVSGVSLSGCCFILLMFVSFKDLRSSGFKLILVLGIIDILNCICFMIPTYNSSNGDLECQVQAALLNFSSISGILWTTIIAWSLKRVIVGTNTSIHGFINKSIIGTFILSIGFTLIPWLLNYYGTTAGWCWIKLSKKNLDGIFLRTFLFFVPLVLSIAVNFYFYMKIKKALKSMIVNYEQKAINKQLCKKLTLYPLILIICYFPYVIKQIIELTSINQEYYEYSFTIAIGILRSGHGLLNCFIYGFTGKVREKIKNVLRNFKILKGEASKISLETLHSLSSVDEVNSN</sequence>
<keyword evidence="7" id="KW-0807">Transducer</keyword>
<feature type="transmembrane region" description="Helical" evidence="8">
    <location>
        <begin position="12"/>
        <end position="34"/>
    </location>
</feature>
<keyword evidence="2 8" id="KW-0812">Transmembrane</keyword>
<evidence type="ECO:0000256" key="1">
    <source>
        <dbReference type="ARBA" id="ARBA00004141"/>
    </source>
</evidence>
<gene>
    <name evidence="11" type="ORF">SteCoe_8770</name>
</gene>
<feature type="transmembrane region" description="Helical" evidence="8">
    <location>
        <begin position="78"/>
        <end position="98"/>
    </location>
</feature>
<evidence type="ECO:0000256" key="3">
    <source>
        <dbReference type="ARBA" id="ARBA00022989"/>
    </source>
</evidence>
<dbReference type="OrthoDB" id="10070607at2759"/>
<keyword evidence="6" id="KW-0675">Receptor</keyword>
<dbReference type="EMBL" id="MPUH01000133">
    <property type="protein sequence ID" value="OMJ89142.1"/>
    <property type="molecule type" value="Genomic_DNA"/>
</dbReference>
<evidence type="ECO:0000259" key="9">
    <source>
        <dbReference type="PROSITE" id="PS50261"/>
    </source>
</evidence>
<accession>A0A1R2CJD3</accession>
<dbReference type="GO" id="GO:0007189">
    <property type="term" value="P:adenylate cyclase-activating G protein-coupled receptor signaling pathway"/>
    <property type="evidence" value="ECO:0007669"/>
    <property type="project" value="TreeGrafter"/>
</dbReference>
<organism evidence="11 12">
    <name type="scientific">Stentor coeruleus</name>
    <dbReference type="NCBI Taxonomy" id="5963"/>
    <lineage>
        <taxon>Eukaryota</taxon>
        <taxon>Sar</taxon>
        <taxon>Alveolata</taxon>
        <taxon>Ciliophora</taxon>
        <taxon>Postciliodesmatophora</taxon>
        <taxon>Heterotrichea</taxon>
        <taxon>Heterotrichida</taxon>
        <taxon>Stentoridae</taxon>
        <taxon>Stentor</taxon>
    </lineage>
</organism>
<dbReference type="InterPro" id="IPR017452">
    <property type="entry name" value="GPCR_Rhodpsn_7TM"/>
</dbReference>
<keyword evidence="5 8" id="KW-0472">Membrane</keyword>
<evidence type="ECO:0000256" key="5">
    <source>
        <dbReference type="ARBA" id="ARBA00023136"/>
    </source>
</evidence>
<comment type="subcellular location">
    <subcellularLocation>
        <location evidence="1">Membrane</location>
        <topology evidence="1">Multi-pass membrane protein</topology>
    </subcellularLocation>
</comment>
<comment type="caution">
    <text evidence="11">The sequence shown here is derived from an EMBL/GenBank/DDBJ whole genome shotgun (WGS) entry which is preliminary data.</text>
</comment>
<evidence type="ECO:0000256" key="6">
    <source>
        <dbReference type="ARBA" id="ARBA00023170"/>
    </source>
</evidence>
<name>A0A1R2CJD3_9CILI</name>
<dbReference type="GO" id="GO:0007166">
    <property type="term" value="P:cell surface receptor signaling pathway"/>
    <property type="evidence" value="ECO:0007669"/>
    <property type="project" value="InterPro"/>
</dbReference>
<keyword evidence="12" id="KW-1185">Reference proteome</keyword>
<dbReference type="PRINTS" id="PR02001">
    <property type="entry name" value="GCR1CAMPR"/>
</dbReference>
<feature type="transmembrane region" description="Helical" evidence="8">
    <location>
        <begin position="46"/>
        <end position="66"/>
    </location>
</feature>
<dbReference type="Pfam" id="PF05462">
    <property type="entry name" value="Dicty_CAR"/>
    <property type="match status" value="1"/>
</dbReference>
<dbReference type="InterPro" id="IPR017981">
    <property type="entry name" value="GPCR_2-like_7TM"/>
</dbReference>
<evidence type="ECO:0000313" key="12">
    <source>
        <dbReference type="Proteomes" id="UP000187209"/>
    </source>
</evidence>
<feature type="domain" description="G-protein coupled receptors family 1 profile" evidence="10">
    <location>
        <begin position="25"/>
        <end position="260"/>
    </location>
</feature>
<protein>
    <recommendedName>
        <fullName evidence="13">G-protein coupled receptors family 2 profile 2 domain-containing protein</fullName>
    </recommendedName>
</protein>
<keyword evidence="3 8" id="KW-1133">Transmembrane helix</keyword>
<dbReference type="InterPro" id="IPR022340">
    <property type="entry name" value="GPCR_GCR1_put"/>
</dbReference>
<evidence type="ECO:0008006" key="13">
    <source>
        <dbReference type="Google" id="ProtNLM"/>
    </source>
</evidence>
<dbReference type="PANTHER" id="PTHR23112:SF0">
    <property type="entry name" value="TRANSMEMBRANE PROTEIN 116"/>
    <property type="match status" value="1"/>
</dbReference>